<organism evidence="1 2">
    <name type="scientific">Mycobacterium novum</name>
    <dbReference type="NCBI Taxonomy" id="2492438"/>
    <lineage>
        <taxon>Bacteria</taxon>
        <taxon>Bacillati</taxon>
        <taxon>Actinomycetota</taxon>
        <taxon>Actinomycetes</taxon>
        <taxon>Mycobacteriales</taxon>
        <taxon>Mycobacteriaceae</taxon>
        <taxon>Mycobacterium</taxon>
    </lineage>
</organism>
<reference evidence="1 2" key="1">
    <citation type="journal article" date="2019" name="Emerg. Microbes Infect.">
        <title>Comprehensive subspecies identification of 175 nontuberculous mycobacteria species based on 7547 genomic profiles.</title>
        <authorList>
            <person name="Matsumoto Y."/>
            <person name="Kinjo T."/>
            <person name="Motooka D."/>
            <person name="Nabeya D."/>
            <person name="Jung N."/>
            <person name="Uechi K."/>
            <person name="Horii T."/>
            <person name="Iida T."/>
            <person name="Fujita J."/>
            <person name="Nakamura S."/>
        </authorList>
    </citation>
    <scope>NUCLEOTIDE SEQUENCE [LARGE SCALE GENOMIC DNA]</scope>
    <source>
        <strain evidence="1 2">JCM 6391</strain>
    </source>
</reference>
<evidence type="ECO:0000313" key="1">
    <source>
        <dbReference type="EMBL" id="BBX13344.1"/>
    </source>
</evidence>
<dbReference type="EMBL" id="AP022562">
    <property type="protein sequence ID" value="BBX13344.1"/>
    <property type="molecule type" value="Genomic_DNA"/>
</dbReference>
<dbReference type="KEGG" id="mnm:MNVM_24250"/>
<gene>
    <name evidence="1" type="ORF">MNVM_24250</name>
</gene>
<name>A0A7I7JQ35_9MYCO</name>
<accession>A0A7I7JQ35</accession>
<proteinExistence type="predicted"/>
<dbReference type="Proteomes" id="UP000466997">
    <property type="component" value="Chromosome"/>
</dbReference>
<sequence>MAAQAVAVVAQLLVTAAVGAKLALTVVVVAQVLVTAAVASQEAAGVTAEV</sequence>
<keyword evidence="2" id="KW-1185">Reference proteome</keyword>
<evidence type="ECO:0000313" key="2">
    <source>
        <dbReference type="Proteomes" id="UP000466997"/>
    </source>
</evidence>
<protein>
    <submittedName>
        <fullName evidence="1">Uncharacterized protein</fullName>
    </submittedName>
</protein>
<dbReference type="AlphaFoldDB" id="A0A7I7JQ35"/>